<keyword evidence="2" id="KW-1185">Reference proteome</keyword>
<organism evidence="1 2">
    <name type="scientific">Roseovarius albus</name>
    <dbReference type="NCBI Taxonomy" id="1247867"/>
    <lineage>
        <taxon>Bacteria</taxon>
        <taxon>Pseudomonadati</taxon>
        <taxon>Pseudomonadota</taxon>
        <taxon>Alphaproteobacteria</taxon>
        <taxon>Rhodobacterales</taxon>
        <taxon>Roseobacteraceae</taxon>
        <taxon>Roseovarius</taxon>
    </lineage>
</organism>
<accession>A0A1X6Z3T7</accession>
<dbReference type="AlphaFoldDB" id="A0A1X6Z3T7"/>
<evidence type="ECO:0000313" key="2">
    <source>
        <dbReference type="Proteomes" id="UP000193061"/>
    </source>
</evidence>
<sequence length="41" mass="4350">MAKTLPPTDGALGPTSKVKTLLKGRFLYLNRGRAGIAPLLL</sequence>
<name>A0A1X6Z3T7_9RHOB</name>
<gene>
    <name evidence="1" type="ORF">ROA7450_01889</name>
</gene>
<protein>
    <submittedName>
        <fullName evidence="1">Uncharacterized protein</fullName>
    </submittedName>
</protein>
<dbReference type="EMBL" id="FWFX01000005">
    <property type="protein sequence ID" value="SLN39663.1"/>
    <property type="molecule type" value="Genomic_DNA"/>
</dbReference>
<evidence type="ECO:0000313" key="1">
    <source>
        <dbReference type="EMBL" id="SLN39663.1"/>
    </source>
</evidence>
<reference evidence="1 2" key="1">
    <citation type="submission" date="2017-03" db="EMBL/GenBank/DDBJ databases">
        <authorList>
            <person name="Afonso C.L."/>
            <person name="Miller P.J."/>
            <person name="Scott M.A."/>
            <person name="Spackman E."/>
            <person name="Goraichik I."/>
            <person name="Dimitrov K.M."/>
            <person name="Suarez D.L."/>
            <person name="Swayne D.E."/>
        </authorList>
    </citation>
    <scope>NUCLEOTIDE SEQUENCE [LARGE SCALE GENOMIC DNA]</scope>
    <source>
        <strain evidence="1 2">CECT 7450</strain>
    </source>
</reference>
<dbReference type="Proteomes" id="UP000193061">
    <property type="component" value="Unassembled WGS sequence"/>
</dbReference>
<proteinExistence type="predicted"/>